<sequence>MFSYPLSFVTWCAVCKTIFTNGVILLRCIAGTQLNVIGDESYQFSEGLCRCSGLIHVASCSTTNFTNKRYLVSKGARILPILAIKVKYSLNKRQHLLTVQRWLI</sequence>
<evidence type="ECO:0000313" key="2">
    <source>
        <dbReference type="Proteomes" id="UP000217277"/>
    </source>
</evidence>
<dbReference type="EMBL" id="CP011012">
    <property type="protein sequence ID" value="ATC84608.1"/>
    <property type="molecule type" value="Genomic_DNA"/>
</dbReference>
<evidence type="ECO:0000313" key="1">
    <source>
        <dbReference type="EMBL" id="ATC84608.1"/>
    </source>
</evidence>
<protein>
    <submittedName>
        <fullName evidence="1">Uncharacterized protein</fullName>
    </submittedName>
</protein>
<proteinExistence type="predicted"/>
<dbReference type="Proteomes" id="UP000217277">
    <property type="component" value="Chromosome II"/>
</dbReference>
<gene>
    <name evidence="1" type="ORF">PAGA_b0754</name>
</gene>
<reference evidence="1" key="1">
    <citation type="submission" date="2015-03" db="EMBL/GenBank/DDBJ databases">
        <authorList>
            <person name="Xie B.-B."/>
            <person name="Rong J.-C."/>
            <person name="Qin Q.-L."/>
            <person name="Zhang Y.-Z."/>
        </authorList>
    </citation>
    <scope>NUCLEOTIDE SEQUENCE</scope>
    <source>
        <strain evidence="1">DSM 14585</strain>
    </source>
</reference>
<keyword evidence="2" id="KW-1185">Reference proteome</keyword>
<accession>A0ACA8E304</accession>
<name>A0ACA8E304_9GAMM</name>
<organism evidence="1 2">
    <name type="scientific">Pseudoalteromonas agarivorans DSM 14585</name>
    <dbReference type="NCBI Taxonomy" id="1312369"/>
    <lineage>
        <taxon>Bacteria</taxon>
        <taxon>Pseudomonadati</taxon>
        <taxon>Pseudomonadota</taxon>
        <taxon>Gammaproteobacteria</taxon>
        <taxon>Alteromonadales</taxon>
        <taxon>Pseudoalteromonadaceae</taxon>
        <taxon>Pseudoalteromonas</taxon>
    </lineage>
</organism>